<sequence length="60" mass="6525">MNALRQLPLAKDVPAIALTGYGSSSDIKKARQSGFNQHIGKPVSYDDLIATIETLRQPQT</sequence>
<dbReference type="EMBL" id="RCZA01000002">
    <property type="protein sequence ID" value="TPG86607.1"/>
    <property type="molecule type" value="Genomic_DNA"/>
</dbReference>
<accession>A0A502IIB6</accession>
<evidence type="ECO:0000259" key="2">
    <source>
        <dbReference type="PROSITE" id="PS50110"/>
    </source>
</evidence>
<comment type="caution">
    <text evidence="1">Lacks conserved residue(s) required for the propagation of feature annotation.</text>
</comment>
<proteinExistence type="predicted"/>
<comment type="caution">
    <text evidence="3">The sequence shown here is derived from an EMBL/GenBank/DDBJ whole genome shotgun (WGS) entry which is preliminary data.</text>
</comment>
<dbReference type="InterPro" id="IPR011006">
    <property type="entry name" value="CheY-like_superfamily"/>
</dbReference>
<evidence type="ECO:0000256" key="1">
    <source>
        <dbReference type="PROSITE-ProRule" id="PRU00169"/>
    </source>
</evidence>
<feature type="domain" description="Response regulatory" evidence="2">
    <location>
        <begin position="1"/>
        <end position="56"/>
    </location>
</feature>
<evidence type="ECO:0000313" key="4">
    <source>
        <dbReference type="Proteomes" id="UP000320914"/>
    </source>
</evidence>
<evidence type="ECO:0000313" key="3">
    <source>
        <dbReference type="EMBL" id="TPG86607.1"/>
    </source>
</evidence>
<dbReference type="PROSITE" id="PS50110">
    <property type="entry name" value="RESPONSE_REGULATORY"/>
    <property type="match status" value="1"/>
</dbReference>
<dbReference type="GO" id="GO:0000160">
    <property type="term" value="P:phosphorelay signal transduction system"/>
    <property type="evidence" value="ECO:0007669"/>
    <property type="project" value="InterPro"/>
</dbReference>
<reference evidence="3 4" key="1">
    <citation type="journal article" date="2019" name="Environ. Microbiol.">
        <title>Species interactions and distinct microbial communities in high Arctic permafrost affected cryosols are associated with the CH4 and CO2 gas fluxes.</title>
        <authorList>
            <person name="Altshuler I."/>
            <person name="Hamel J."/>
            <person name="Turney S."/>
            <person name="Magnuson E."/>
            <person name="Levesque R."/>
            <person name="Greer C."/>
            <person name="Whyte L.G."/>
        </authorList>
    </citation>
    <scope>NUCLEOTIDE SEQUENCE [LARGE SCALE GENOMIC DNA]</scope>
    <source>
        <strain evidence="3 4">OWC5</strain>
    </source>
</reference>
<name>A0A502IIB6_9PSED</name>
<dbReference type="Gene3D" id="3.40.50.2300">
    <property type="match status" value="1"/>
</dbReference>
<dbReference type="InterPro" id="IPR001789">
    <property type="entry name" value="Sig_transdc_resp-reg_receiver"/>
</dbReference>
<gene>
    <name evidence="3" type="ORF">EAH74_04680</name>
</gene>
<dbReference type="AlphaFoldDB" id="A0A502IIB6"/>
<protein>
    <submittedName>
        <fullName evidence="3">Response regulator</fullName>
    </submittedName>
</protein>
<dbReference type="SUPFAM" id="SSF52172">
    <property type="entry name" value="CheY-like"/>
    <property type="match status" value="1"/>
</dbReference>
<dbReference type="Proteomes" id="UP000320914">
    <property type="component" value="Unassembled WGS sequence"/>
</dbReference>
<organism evidence="3 4">
    <name type="scientific">Pseudomonas mandelii</name>
    <dbReference type="NCBI Taxonomy" id="75612"/>
    <lineage>
        <taxon>Bacteria</taxon>
        <taxon>Pseudomonadati</taxon>
        <taxon>Pseudomonadota</taxon>
        <taxon>Gammaproteobacteria</taxon>
        <taxon>Pseudomonadales</taxon>
        <taxon>Pseudomonadaceae</taxon>
        <taxon>Pseudomonas</taxon>
    </lineage>
</organism>